<evidence type="ECO:0008006" key="10">
    <source>
        <dbReference type="Google" id="ProtNLM"/>
    </source>
</evidence>
<dbReference type="Proteomes" id="UP000014760">
    <property type="component" value="Unassembled WGS sequence"/>
</dbReference>
<evidence type="ECO:0000256" key="2">
    <source>
        <dbReference type="ARBA" id="ARBA00006371"/>
    </source>
</evidence>
<dbReference type="OMA" id="SVAWRLY"/>
<feature type="transmembrane region" description="Helical" evidence="6">
    <location>
        <begin position="39"/>
        <end position="58"/>
    </location>
</feature>
<comment type="subcellular location">
    <subcellularLocation>
        <location evidence="1">Membrane</location>
        <topology evidence="1">Multi-pass membrane protein</topology>
    </subcellularLocation>
</comment>
<keyword evidence="9" id="KW-1185">Reference proteome</keyword>
<reference evidence="8" key="3">
    <citation type="submission" date="2015-06" db="UniProtKB">
        <authorList>
            <consortium name="EnsemblMetazoa"/>
        </authorList>
    </citation>
    <scope>IDENTIFICATION</scope>
</reference>
<evidence type="ECO:0000313" key="9">
    <source>
        <dbReference type="Proteomes" id="UP000014760"/>
    </source>
</evidence>
<dbReference type="GO" id="GO:0016020">
    <property type="term" value="C:membrane"/>
    <property type="evidence" value="ECO:0007669"/>
    <property type="project" value="UniProtKB-SubCell"/>
</dbReference>
<evidence type="ECO:0000256" key="1">
    <source>
        <dbReference type="ARBA" id="ARBA00004141"/>
    </source>
</evidence>
<reference evidence="7 9" key="2">
    <citation type="journal article" date="2013" name="Nature">
        <title>Insights into bilaterian evolution from three spiralian genomes.</title>
        <authorList>
            <person name="Simakov O."/>
            <person name="Marletaz F."/>
            <person name="Cho S.J."/>
            <person name="Edsinger-Gonzales E."/>
            <person name="Havlak P."/>
            <person name="Hellsten U."/>
            <person name="Kuo D.H."/>
            <person name="Larsson T."/>
            <person name="Lv J."/>
            <person name="Arendt D."/>
            <person name="Savage R."/>
            <person name="Osoegawa K."/>
            <person name="de Jong P."/>
            <person name="Grimwood J."/>
            <person name="Chapman J.A."/>
            <person name="Shapiro H."/>
            <person name="Aerts A."/>
            <person name="Otillar R.P."/>
            <person name="Terry A.Y."/>
            <person name="Boore J.L."/>
            <person name="Grigoriev I.V."/>
            <person name="Lindberg D.R."/>
            <person name="Seaver E.C."/>
            <person name="Weisblat D.A."/>
            <person name="Putnam N.H."/>
            <person name="Rokhsar D.S."/>
        </authorList>
    </citation>
    <scope>NUCLEOTIDE SEQUENCE</scope>
    <source>
        <strain evidence="7 9">I ESC-2004</strain>
    </source>
</reference>
<evidence type="ECO:0000313" key="8">
    <source>
        <dbReference type="EnsemblMetazoa" id="CapteP57252"/>
    </source>
</evidence>
<feature type="non-terminal residue" evidence="7">
    <location>
        <position position="1"/>
    </location>
</feature>
<dbReference type="EnsemblMetazoa" id="CapteT57252">
    <property type="protein sequence ID" value="CapteP57252"/>
    <property type="gene ID" value="CapteG57252"/>
</dbReference>
<evidence type="ECO:0000313" key="7">
    <source>
        <dbReference type="EMBL" id="ELT95836.1"/>
    </source>
</evidence>
<dbReference type="Pfam" id="PF06541">
    <property type="entry name" value="ABC_trans_CmpB"/>
    <property type="match status" value="1"/>
</dbReference>
<feature type="non-terminal residue" evidence="7">
    <location>
        <position position="130"/>
    </location>
</feature>
<dbReference type="EMBL" id="AMQN01011635">
    <property type="status" value="NOT_ANNOTATED_CDS"/>
    <property type="molecule type" value="Genomic_DNA"/>
</dbReference>
<dbReference type="HOGENOM" id="CLU_102218_0_1_1"/>
<evidence type="ECO:0000256" key="5">
    <source>
        <dbReference type="ARBA" id="ARBA00023136"/>
    </source>
</evidence>
<name>R7TWN7_CAPTE</name>
<feature type="transmembrane region" description="Helical" evidence="6">
    <location>
        <begin position="70"/>
        <end position="88"/>
    </location>
</feature>
<comment type="similarity">
    <text evidence="2">Belongs to the TMEM229 family.</text>
</comment>
<feature type="transmembrane region" description="Helical" evidence="6">
    <location>
        <begin position="108"/>
        <end position="129"/>
    </location>
</feature>
<dbReference type="AlphaFoldDB" id="R7TWN7"/>
<keyword evidence="5 6" id="KW-0472">Membrane</keyword>
<gene>
    <name evidence="7" type="ORF">CAPTEDRAFT_57252</name>
</gene>
<reference evidence="9" key="1">
    <citation type="submission" date="2012-12" db="EMBL/GenBank/DDBJ databases">
        <authorList>
            <person name="Hellsten U."/>
            <person name="Grimwood J."/>
            <person name="Chapman J.A."/>
            <person name="Shapiro H."/>
            <person name="Aerts A."/>
            <person name="Otillar R.P."/>
            <person name="Terry A.Y."/>
            <person name="Boore J.L."/>
            <person name="Simakov O."/>
            <person name="Marletaz F."/>
            <person name="Cho S.-J."/>
            <person name="Edsinger-Gonzales E."/>
            <person name="Havlak P."/>
            <person name="Kuo D.-H."/>
            <person name="Larsson T."/>
            <person name="Lv J."/>
            <person name="Arendt D."/>
            <person name="Savage R."/>
            <person name="Osoegawa K."/>
            <person name="de Jong P."/>
            <person name="Lindberg D.R."/>
            <person name="Seaver E.C."/>
            <person name="Weisblat D.A."/>
            <person name="Putnam N.H."/>
            <person name="Grigoriev I.V."/>
            <person name="Rokhsar D.S."/>
        </authorList>
    </citation>
    <scope>NUCLEOTIDE SEQUENCE</scope>
    <source>
        <strain evidence="9">I ESC-2004</strain>
    </source>
</reference>
<sequence length="130" mass="15316">STLLRFYIYGIHGFAIEVMFTSAWEFVVNLNWKFPGVTSVWSFFIYGISTIVVERMYLSMRHCVPLLVRALIYTVWSYIWEFSTGYILKQFDACPWDYTAFHGDFMGLVTLEYAPLWFLACIFGEKVIIK</sequence>
<evidence type="ECO:0000256" key="4">
    <source>
        <dbReference type="ARBA" id="ARBA00022989"/>
    </source>
</evidence>
<dbReference type="InterPro" id="IPR010540">
    <property type="entry name" value="CmpB_TMEM229"/>
</dbReference>
<keyword evidence="3 6" id="KW-0812">Transmembrane</keyword>
<feature type="transmembrane region" description="Helical" evidence="6">
    <location>
        <begin position="7"/>
        <end position="27"/>
    </location>
</feature>
<organism evidence="7">
    <name type="scientific">Capitella teleta</name>
    <name type="common">Polychaete worm</name>
    <dbReference type="NCBI Taxonomy" id="283909"/>
    <lineage>
        <taxon>Eukaryota</taxon>
        <taxon>Metazoa</taxon>
        <taxon>Spiralia</taxon>
        <taxon>Lophotrochozoa</taxon>
        <taxon>Annelida</taxon>
        <taxon>Polychaeta</taxon>
        <taxon>Sedentaria</taxon>
        <taxon>Scolecida</taxon>
        <taxon>Capitellidae</taxon>
        <taxon>Capitella</taxon>
    </lineage>
</organism>
<dbReference type="PANTHER" id="PTHR31746">
    <property type="entry name" value="TRANSMEMBRANE PROTEIN 229 FAMILY MEMBER"/>
    <property type="match status" value="1"/>
</dbReference>
<dbReference type="PANTHER" id="PTHR31746:SF3">
    <property type="entry name" value="TRANSMEMBRANE PROTEIN 229B"/>
    <property type="match status" value="1"/>
</dbReference>
<dbReference type="EMBL" id="KB308994">
    <property type="protein sequence ID" value="ELT95836.1"/>
    <property type="molecule type" value="Genomic_DNA"/>
</dbReference>
<dbReference type="STRING" id="283909.R7TWN7"/>
<accession>R7TWN7</accession>
<proteinExistence type="inferred from homology"/>
<dbReference type="OrthoDB" id="5946847at2759"/>
<evidence type="ECO:0000256" key="6">
    <source>
        <dbReference type="SAM" id="Phobius"/>
    </source>
</evidence>
<keyword evidence="4 6" id="KW-1133">Transmembrane helix</keyword>
<protein>
    <recommendedName>
        <fullName evidence="10">Transmembrane protein 229B</fullName>
    </recommendedName>
</protein>
<evidence type="ECO:0000256" key="3">
    <source>
        <dbReference type="ARBA" id="ARBA00022692"/>
    </source>
</evidence>